<evidence type="ECO:0000256" key="1">
    <source>
        <dbReference type="SAM" id="MobiDB-lite"/>
    </source>
</evidence>
<accession>A0A6P3ZWQ7</accession>
<protein>
    <submittedName>
        <fullName evidence="3">Uncharacterized protein LOC107414362</fullName>
    </submittedName>
</protein>
<dbReference type="RefSeq" id="XP_015877964.3">
    <property type="nucleotide sequence ID" value="XM_016022478.4"/>
</dbReference>
<organism evidence="2 3">
    <name type="scientific">Ziziphus jujuba</name>
    <name type="common">Chinese jujube</name>
    <name type="synonym">Ziziphus sativa</name>
    <dbReference type="NCBI Taxonomy" id="326968"/>
    <lineage>
        <taxon>Eukaryota</taxon>
        <taxon>Viridiplantae</taxon>
        <taxon>Streptophyta</taxon>
        <taxon>Embryophyta</taxon>
        <taxon>Tracheophyta</taxon>
        <taxon>Spermatophyta</taxon>
        <taxon>Magnoliopsida</taxon>
        <taxon>eudicotyledons</taxon>
        <taxon>Gunneridae</taxon>
        <taxon>Pentapetalae</taxon>
        <taxon>rosids</taxon>
        <taxon>fabids</taxon>
        <taxon>Rosales</taxon>
        <taxon>Rhamnaceae</taxon>
        <taxon>Paliureae</taxon>
        <taxon>Ziziphus</taxon>
    </lineage>
</organism>
<reference evidence="3" key="1">
    <citation type="submission" date="2025-08" db="UniProtKB">
        <authorList>
            <consortium name="RefSeq"/>
        </authorList>
    </citation>
    <scope>IDENTIFICATION</scope>
    <source>
        <tissue evidence="3">Seedling</tissue>
    </source>
</reference>
<dbReference type="PANTHER" id="PTHR33625">
    <property type="entry name" value="OS08G0179900 PROTEIN"/>
    <property type="match status" value="1"/>
</dbReference>
<name>A0A6P3ZWQ7_ZIZJJ</name>
<feature type="compositionally biased region" description="Low complexity" evidence="1">
    <location>
        <begin position="42"/>
        <end position="82"/>
    </location>
</feature>
<proteinExistence type="predicted"/>
<gene>
    <name evidence="3" type="primary">LOC107414362</name>
</gene>
<keyword evidence="2" id="KW-1185">Reference proteome</keyword>
<dbReference type="KEGG" id="zju:107414362"/>
<dbReference type="InParanoid" id="A0A6P3ZWQ7"/>
<evidence type="ECO:0000313" key="2">
    <source>
        <dbReference type="Proteomes" id="UP001652623"/>
    </source>
</evidence>
<dbReference type="Proteomes" id="UP001652623">
    <property type="component" value="Chromosome 8"/>
</dbReference>
<dbReference type="PANTHER" id="PTHR33625:SF3">
    <property type="entry name" value="OS04G0550700 PROTEIN"/>
    <property type="match status" value="1"/>
</dbReference>
<dbReference type="GeneID" id="107414362"/>
<feature type="region of interest" description="Disordered" evidence="1">
    <location>
        <begin position="36"/>
        <end position="84"/>
    </location>
</feature>
<evidence type="ECO:0000313" key="3">
    <source>
        <dbReference type="RefSeq" id="XP_015877964.3"/>
    </source>
</evidence>
<sequence>MMFGCGKSMGGGGGGGGNLLRSVGRAVTRVNVAGGALQEPLSSSSSNGGTATTPTTTRKTHKPTSSNNLSLSSSSSSSSSSSTPFASYNIPINPTSGLATCSSLSHCDDEFDWVSVDGVEDFGEQGVVVDDIVLGSVPSQDEVQNVVSALQRVINLAPYPQLVRDKFASKSGNDVGDQVVSPTGLGHQVSPVGSELDWREPPLHLCNSKMMQPHGYRNVYDAFHLLQTEPLIQRMVVSLSSDKSVWDAVQNNEVVRELRESFYADQESSSKNPDETPEDSNKVKNIIKWIFDSTRAKFMEVIEKITSILSDLFQHPEDENTAGTTNLFNEKLKTSFMLSIMVLLIVVVGRAQKA</sequence>
<dbReference type="FunCoup" id="A0A6P3ZWQ7">
    <property type="interactions" value="1080"/>
</dbReference>
<dbReference type="AlphaFoldDB" id="A0A6P3ZWQ7"/>